<dbReference type="InterPro" id="IPR044156">
    <property type="entry name" value="Galectin-like"/>
</dbReference>
<dbReference type="FunFam" id="2.60.120.200:FF:000021">
    <property type="entry name" value="Galectin"/>
    <property type="match status" value="1"/>
</dbReference>
<gene>
    <name evidence="5" type="ORF">ANANG_G00032800</name>
</gene>
<dbReference type="GO" id="GO:0043236">
    <property type="term" value="F:laminin binding"/>
    <property type="evidence" value="ECO:0007669"/>
    <property type="project" value="TreeGrafter"/>
</dbReference>
<name>A0A9D3MTX8_ANGAN</name>
<dbReference type="CDD" id="cd00070">
    <property type="entry name" value="GLECT"/>
    <property type="match status" value="1"/>
</dbReference>
<evidence type="ECO:0000259" key="4">
    <source>
        <dbReference type="PROSITE" id="PS51304"/>
    </source>
</evidence>
<dbReference type="SMART" id="SM00276">
    <property type="entry name" value="GLECT"/>
    <property type="match status" value="1"/>
</dbReference>
<sequence>MGLPMQLRNLTFRSGMELCVKGVIQTPVIRFAINVGHSSDLIALHFNPRFNYAGDVRTIVLNTKKDETWQEEQRSKEFPFEAGQDFEVTIVFNSDTFDIYLSNGSMVQFPNRLGSMAYKYISFGEKPGSET</sequence>
<evidence type="ECO:0000313" key="6">
    <source>
        <dbReference type="Proteomes" id="UP001044222"/>
    </source>
</evidence>
<keyword evidence="2 3" id="KW-0430">Lectin</keyword>
<accession>A0A9D3MTX8</accession>
<reference evidence="5" key="1">
    <citation type="submission" date="2021-01" db="EMBL/GenBank/DDBJ databases">
        <title>A chromosome-scale assembly of European eel, Anguilla anguilla.</title>
        <authorList>
            <person name="Henkel C."/>
            <person name="Jong-Raadsen S.A."/>
            <person name="Dufour S."/>
            <person name="Weltzien F.-A."/>
            <person name="Palstra A.P."/>
            <person name="Pelster B."/>
            <person name="Spaink H.P."/>
            <person name="Van Den Thillart G.E."/>
            <person name="Jansen H."/>
            <person name="Zahm M."/>
            <person name="Klopp C."/>
            <person name="Cedric C."/>
            <person name="Louis A."/>
            <person name="Berthelot C."/>
            <person name="Parey E."/>
            <person name="Roest Crollius H."/>
            <person name="Montfort J."/>
            <person name="Robinson-Rechavi M."/>
            <person name="Bucao C."/>
            <person name="Bouchez O."/>
            <person name="Gislard M."/>
            <person name="Lluch J."/>
            <person name="Milhes M."/>
            <person name="Lampietro C."/>
            <person name="Lopez Roques C."/>
            <person name="Donnadieu C."/>
            <person name="Braasch I."/>
            <person name="Desvignes T."/>
            <person name="Postlethwait J."/>
            <person name="Bobe J."/>
            <person name="Guiguen Y."/>
            <person name="Dirks R."/>
        </authorList>
    </citation>
    <scope>NUCLEOTIDE SEQUENCE</scope>
    <source>
        <strain evidence="5">Tag_6206</strain>
        <tissue evidence="5">Liver</tissue>
    </source>
</reference>
<dbReference type="AlphaFoldDB" id="A0A9D3MTX8"/>
<dbReference type="PANTHER" id="PTHR11346">
    <property type="entry name" value="GALECTIN"/>
    <property type="match status" value="1"/>
</dbReference>
<dbReference type="PANTHER" id="PTHR11346:SF97">
    <property type="entry name" value="GALECTIN-1"/>
    <property type="match status" value="1"/>
</dbReference>
<comment type="subunit">
    <text evidence="1">Homodimer.</text>
</comment>
<feature type="domain" description="Galectin" evidence="4">
    <location>
        <begin position="4"/>
        <end position="131"/>
    </location>
</feature>
<protein>
    <recommendedName>
        <fullName evidence="3">Galectin</fullName>
    </recommendedName>
</protein>
<evidence type="ECO:0000256" key="1">
    <source>
        <dbReference type="ARBA" id="ARBA00011738"/>
    </source>
</evidence>
<dbReference type="EMBL" id="JAFIRN010000002">
    <property type="protein sequence ID" value="KAG5853998.1"/>
    <property type="molecule type" value="Genomic_DNA"/>
</dbReference>
<evidence type="ECO:0000256" key="2">
    <source>
        <dbReference type="ARBA" id="ARBA00022734"/>
    </source>
</evidence>
<dbReference type="PROSITE" id="PS51304">
    <property type="entry name" value="GALECTIN"/>
    <property type="match status" value="1"/>
</dbReference>
<dbReference type="Gene3D" id="2.60.120.200">
    <property type="match status" value="1"/>
</dbReference>
<dbReference type="SMART" id="SM00908">
    <property type="entry name" value="Gal-bind_lectin"/>
    <property type="match status" value="1"/>
</dbReference>
<organism evidence="5 6">
    <name type="scientific">Anguilla anguilla</name>
    <name type="common">European freshwater eel</name>
    <name type="synonym">Muraena anguilla</name>
    <dbReference type="NCBI Taxonomy" id="7936"/>
    <lineage>
        <taxon>Eukaryota</taxon>
        <taxon>Metazoa</taxon>
        <taxon>Chordata</taxon>
        <taxon>Craniata</taxon>
        <taxon>Vertebrata</taxon>
        <taxon>Euteleostomi</taxon>
        <taxon>Actinopterygii</taxon>
        <taxon>Neopterygii</taxon>
        <taxon>Teleostei</taxon>
        <taxon>Anguilliformes</taxon>
        <taxon>Anguillidae</taxon>
        <taxon>Anguilla</taxon>
    </lineage>
</organism>
<dbReference type="Proteomes" id="UP001044222">
    <property type="component" value="Unassembled WGS sequence"/>
</dbReference>
<evidence type="ECO:0000313" key="5">
    <source>
        <dbReference type="EMBL" id="KAG5853998.1"/>
    </source>
</evidence>
<keyword evidence="6" id="KW-1185">Reference proteome</keyword>
<dbReference type="GO" id="GO:0005615">
    <property type="term" value="C:extracellular space"/>
    <property type="evidence" value="ECO:0007669"/>
    <property type="project" value="TreeGrafter"/>
</dbReference>
<dbReference type="SUPFAM" id="SSF49899">
    <property type="entry name" value="Concanavalin A-like lectins/glucanases"/>
    <property type="match status" value="1"/>
</dbReference>
<dbReference type="GO" id="GO:0030246">
    <property type="term" value="F:carbohydrate binding"/>
    <property type="evidence" value="ECO:0007669"/>
    <property type="project" value="UniProtKB-UniRule"/>
</dbReference>
<comment type="caution">
    <text evidence="5">The sequence shown here is derived from an EMBL/GenBank/DDBJ whole genome shotgun (WGS) entry which is preliminary data.</text>
</comment>
<dbReference type="InterPro" id="IPR001079">
    <property type="entry name" value="Galectin_CRD"/>
</dbReference>
<dbReference type="InterPro" id="IPR013320">
    <property type="entry name" value="ConA-like_dom_sf"/>
</dbReference>
<proteinExistence type="predicted"/>
<dbReference type="Pfam" id="PF00337">
    <property type="entry name" value="Gal-bind_lectin"/>
    <property type="match status" value="1"/>
</dbReference>
<evidence type="ECO:0000256" key="3">
    <source>
        <dbReference type="RuleBase" id="RU102079"/>
    </source>
</evidence>